<dbReference type="Proteomes" id="UP001345219">
    <property type="component" value="Chromosome 18"/>
</dbReference>
<organism evidence="1 2">
    <name type="scientific">Trapa incisa</name>
    <dbReference type="NCBI Taxonomy" id="236973"/>
    <lineage>
        <taxon>Eukaryota</taxon>
        <taxon>Viridiplantae</taxon>
        <taxon>Streptophyta</taxon>
        <taxon>Embryophyta</taxon>
        <taxon>Tracheophyta</taxon>
        <taxon>Spermatophyta</taxon>
        <taxon>Magnoliopsida</taxon>
        <taxon>eudicotyledons</taxon>
        <taxon>Gunneridae</taxon>
        <taxon>Pentapetalae</taxon>
        <taxon>rosids</taxon>
        <taxon>malvids</taxon>
        <taxon>Myrtales</taxon>
        <taxon>Lythraceae</taxon>
        <taxon>Trapa</taxon>
    </lineage>
</organism>
<name>A0AAN7L1C8_9MYRT</name>
<accession>A0AAN7L1C8</accession>
<dbReference type="PANTHER" id="PTHR33257">
    <property type="entry name" value="OS05G0165500 PROTEIN"/>
    <property type="match status" value="1"/>
</dbReference>
<keyword evidence="2" id="KW-1185">Reference proteome</keyword>
<dbReference type="AlphaFoldDB" id="A0AAN7L1C8"/>
<protein>
    <submittedName>
        <fullName evidence="1">Uncharacterized protein</fullName>
    </submittedName>
</protein>
<reference evidence="1 2" key="1">
    <citation type="journal article" date="2023" name="Hortic Res">
        <title>Pangenome of water caltrop reveals structural variations and asymmetric subgenome divergence after allopolyploidization.</title>
        <authorList>
            <person name="Zhang X."/>
            <person name="Chen Y."/>
            <person name="Wang L."/>
            <person name="Yuan Y."/>
            <person name="Fang M."/>
            <person name="Shi L."/>
            <person name="Lu R."/>
            <person name="Comes H.P."/>
            <person name="Ma Y."/>
            <person name="Chen Y."/>
            <person name="Huang G."/>
            <person name="Zhou Y."/>
            <person name="Zheng Z."/>
            <person name="Qiu Y."/>
        </authorList>
    </citation>
    <scope>NUCLEOTIDE SEQUENCE [LARGE SCALE GENOMIC DNA]</scope>
    <source>
        <tissue evidence="1">Roots</tissue>
    </source>
</reference>
<comment type="caution">
    <text evidence="1">The sequence shown here is derived from an EMBL/GenBank/DDBJ whole genome shotgun (WGS) entry which is preliminary data.</text>
</comment>
<evidence type="ECO:0000313" key="1">
    <source>
        <dbReference type="EMBL" id="KAK4775914.1"/>
    </source>
</evidence>
<gene>
    <name evidence="1" type="ORF">SAY87_023875</name>
</gene>
<dbReference type="PANTHER" id="PTHR33257:SF58">
    <property type="entry name" value="REJ DOMAIN-CONTAINING PROTEIN"/>
    <property type="match status" value="1"/>
</dbReference>
<sequence length="199" mass="21624">MKMTAEASSQGSSHDISEAMPIHLINHEDDSSSFFSRLLSKESSLGNPSFGVYYGGAGGAVPFLWESEPGTPRHGVFREGLGLPSLPPLAPPPSSFRMSSDNKWQRPRKARSSGFMHRLLRKLGCSSRPLPAGSLAPSSLRGFMHTNPVDYRRGRSRFSSQGSFDWIDPDDDGKVGHISALCPGSCFGTRKGPRGFIGW</sequence>
<dbReference type="EMBL" id="JAXIOK010000003">
    <property type="protein sequence ID" value="KAK4775914.1"/>
    <property type="molecule type" value="Genomic_DNA"/>
</dbReference>
<evidence type="ECO:0000313" key="2">
    <source>
        <dbReference type="Proteomes" id="UP001345219"/>
    </source>
</evidence>
<proteinExistence type="predicted"/>